<dbReference type="SUPFAM" id="SSF52980">
    <property type="entry name" value="Restriction endonuclease-like"/>
    <property type="match status" value="1"/>
</dbReference>
<proteinExistence type="inferred from homology"/>
<keyword evidence="3" id="KW-0378">Hydrolase</keyword>
<dbReference type="InterPro" id="IPR011856">
    <property type="entry name" value="tRNA_endonuc-like_dom_sf"/>
</dbReference>
<keyword evidence="3" id="KW-0255">Endonuclease</keyword>
<dbReference type="EMBL" id="SNYV01000019">
    <property type="protein sequence ID" value="TDQ73543.1"/>
    <property type="molecule type" value="Genomic_DNA"/>
</dbReference>
<evidence type="ECO:0000256" key="1">
    <source>
        <dbReference type="ARBA" id="ARBA00006738"/>
    </source>
</evidence>
<keyword evidence="3" id="KW-0540">Nuclease</keyword>
<dbReference type="AlphaFoldDB" id="A0A4V3DCS7"/>
<sequence>MAEHLSSGRYGEQLALDFVRKLGYNVLDKNWRYRYWEVDIVAMDGDVLVFIEVKSRTNTAFGEPAEFVDWKKRNNLIKLAEAYIKIKRFEGEIRFDIISVYLKTKEVEWIKDAFWSN</sequence>
<keyword evidence="4" id="KW-1185">Reference proteome</keyword>
<dbReference type="CDD" id="cd20736">
    <property type="entry name" value="PoNe_Nuclease"/>
    <property type="match status" value="1"/>
</dbReference>
<gene>
    <name evidence="3" type="ORF">CLV99_4597</name>
</gene>
<dbReference type="Pfam" id="PF02021">
    <property type="entry name" value="UPF0102"/>
    <property type="match status" value="1"/>
</dbReference>
<evidence type="ECO:0000313" key="4">
    <source>
        <dbReference type="Proteomes" id="UP000295292"/>
    </source>
</evidence>
<dbReference type="PANTHER" id="PTHR34039:SF1">
    <property type="entry name" value="UPF0102 PROTEIN YRAN"/>
    <property type="match status" value="1"/>
</dbReference>
<dbReference type="NCBIfam" id="NF009150">
    <property type="entry name" value="PRK12497.1-3"/>
    <property type="match status" value="1"/>
</dbReference>
<dbReference type="RefSeq" id="WP_133586714.1">
    <property type="nucleotide sequence ID" value="NZ_SNYV01000019.1"/>
</dbReference>
<dbReference type="Proteomes" id="UP000295292">
    <property type="component" value="Unassembled WGS sequence"/>
</dbReference>
<name>A0A4V3DCS7_9SPHI</name>
<dbReference type="GO" id="GO:0004519">
    <property type="term" value="F:endonuclease activity"/>
    <property type="evidence" value="ECO:0007669"/>
    <property type="project" value="UniProtKB-KW"/>
</dbReference>
<comment type="caution">
    <text evidence="3">The sequence shown here is derived from an EMBL/GenBank/DDBJ whole genome shotgun (WGS) entry which is preliminary data.</text>
</comment>
<organism evidence="3 4">
    <name type="scientific">Sphingobacterium yanglingense</name>
    <dbReference type="NCBI Taxonomy" id="1437280"/>
    <lineage>
        <taxon>Bacteria</taxon>
        <taxon>Pseudomonadati</taxon>
        <taxon>Bacteroidota</taxon>
        <taxon>Sphingobacteriia</taxon>
        <taxon>Sphingobacteriales</taxon>
        <taxon>Sphingobacteriaceae</taxon>
        <taxon>Sphingobacterium</taxon>
    </lineage>
</organism>
<dbReference type="HAMAP" id="MF_00048">
    <property type="entry name" value="UPF0102"/>
    <property type="match status" value="1"/>
</dbReference>
<evidence type="ECO:0000256" key="2">
    <source>
        <dbReference type="HAMAP-Rule" id="MF_00048"/>
    </source>
</evidence>
<dbReference type="OrthoDB" id="9802516at2"/>
<evidence type="ECO:0000313" key="3">
    <source>
        <dbReference type="EMBL" id="TDQ73543.1"/>
    </source>
</evidence>
<comment type="similarity">
    <text evidence="1 2">Belongs to the UPF0102 family.</text>
</comment>
<dbReference type="InterPro" id="IPR003509">
    <property type="entry name" value="UPF0102_YraN-like"/>
</dbReference>
<protein>
    <recommendedName>
        <fullName evidence="2">UPF0102 protein CLV99_4597</fullName>
    </recommendedName>
</protein>
<dbReference type="InterPro" id="IPR011335">
    <property type="entry name" value="Restrct_endonuc-II-like"/>
</dbReference>
<reference evidence="3 4" key="1">
    <citation type="submission" date="2019-03" db="EMBL/GenBank/DDBJ databases">
        <title>Genomic Encyclopedia of Archaeal and Bacterial Type Strains, Phase II (KMG-II): from individual species to whole genera.</title>
        <authorList>
            <person name="Goeker M."/>
        </authorList>
    </citation>
    <scope>NUCLEOTIDE SEQUENCE [LARGE SCALE GENOMIC DNA]</scope>
    <source>
        <strain evidence="3 4">DSM 28353</strain>
    </source>
</reference>
<dbReference type="GO" id="GO:0003676">
    <property type="term" value="F:nucleic acid binding"/>
    <property type="evidence" value="ECO:0007669"/>
    <property type="project" value="InterPro"/>
</dbReference>
<dbReference type="PANTHER" id="PTHR34039">
    <property type="entry name" value="UPF0102 PROTEIN YRAN"/>
    <property type="match status" value="1"/>
</dbReference>
<dbReference type="Gene3D" id="3.40.1350.10">
    <property type="match status" value="1"/>
</dbReference>
<accession>A0A4V3DCS7</accession>